<evidence type="ECO:0000313" key="6">
    <source>
        <dbReference type="Proteomes" id="UP000515312"/>
    </source>
</evidence>
<reference evidence="5 6" key="1">
    <citation type="submission" date="2020-08" db="EMBL/GenBank/DDBJ databases">
        <title>Edaphobacter telluris sp. nov. and Acidobacterium dinghuensis sp. nov., two acidobacteria isolated from forest soil.</title>
        <authorList>
            <person name="Fu J."/>
            <person name="Qiu L."/>
        </authorList>
    </citation>
    <scope>NUCLEOTIDE SEQUENCE [LARGE SCALE GENOMIC DNA]</scope>
    <source>
        <strain evidence="5">4Y35</strain>
    </source>
</reference>
<sequence>MQIDDRKSVVIDFFQQFNRTTTALLLLDYDGTLAPFQTDRHQAYPYPGIVPILERIIGSGRTKLAIVSGRPVIEIQNLLSQLTDFEIWGAHGLEHLSADGFYRRTEIEPNTLAIIRQAEDWLLQAGLLPITEIKPGGIAVHWRGLSASEVEHVQSRIQEGWNKFEGVQGIKLLAFDGGIELRAARPDKGDVIDAILKTTDAATPVAFLGDDFTDEDAFRVLNGRGLSVLVRHEYRKTIADAWLQPPQELIDFLATWSDIAGMGTR</sequence>
<proteinExistence type="inferred from homology"/>
<evidence type="ECO:0000313" key="5">
    <source>
        <dbReference type="EMBL" id="QNI30436.1"/>
    </source>
</evidence>
<dbReference type="Gene3D" id="3.40.50.1000">
    <property type="entry name" value="HAD superfamily/HAD-like"/>
    <property type="match status" value="2"/>
</dbReference>
<dbReference type="InterPro" id="IPR006379">
    <property type="entry name" value="HAD-SF_hydro_IIB"/>
</dbReference>
<dbReference type="NCBIfam" id="TIGR01484">
    <property type="entry name" value="HAD-SF-IIB"/>
    <property type="match status" value="1"/>
</dbReference>
<dbReference type="PANTHER" id="PTHR43768">
    <property type="entry name" value="TREHALOSE 6-PHOSPHATE PHOSPHATASE"/>
    <property type="match status" value="1"/>
</dbReference>
<comment type="cofactor">
    <cofactor evidence="4">
        <name>Mg(2+)</name>
        <dbReference type="ChEBI" id="CHEBI:18420"/>
    </cofactor>
</comment>
<evidence type="ECO:0000256" key="3">
    <source>
        <dbReference type="ARBA" id="ARBA00022801"/>
    </source>
</evidence>
<protein>
    <recommendedName>
        <fullName evidence="4">Trehalose 6-phosphate phosphatase</fullName>
        <ecNumber evidence="4">3.1.3.12</ecNumber>
    </recommendedName>
</protein>
<comment type="catalytic activity">
    <reaction evidence="4">
        <text>alpha,alpha-trehalose 6-phosphate + H2O = alpha,alpha-trehalose + phosphate</text>
        <dbReference type="Rhea" id="RHEA:23420"/>
        <dbReference type="ChEBI" id="CHEBI:15377"/>
        <dbReference type="ChEBI" id="CHEBI:16551"/>
        <dbReference type="ChEBI" id="CHEBI:43474"/>
        <dbReference type="ChEBI" id="CHEBI:58429"/>
        <dbReference type="EC" id="3.1.3.12"/>
    </reaction>
</comment>
<gene>
    <name evidence="5" type="primary">otsB</name>
    <name evidence="5" type="ORF">H7849_14875</name>
</gene>
<name>A0A7G8BD16_9BACT</name>
<comment type="similarity">
    <text evidence="2 4">Belongs to the trehalose phosphatase family.</text>
</comment>
<dbReference type="Proteomes" id="UP000515312">
    <property type="component" value="Chromosome"/>
</dbReference>
<dbReference type="EC" id="3.1.3.12" evidence="4"/>
<comment type="pathway">
    <text evidence="1 4">Glycan biosynthesis; trehalose biosynthesis.</text>
</comment>
<dbReference type="PANTHER" id="PTHR43768:SF3">
    <property type="entry name" value="TREHALOSE 6-PHOSPHATE PHOSPHATASE"/>
    <property type="match status" value="1"/>
</dbReference>
<dbReference type="InterPro" id="IPR036412">
    <property type="entry name" value="HAD-like_sf"/>
</dbReference>
<accession>A0A7G8BD16</accession>
<dbReference type="SUPFAM" id="SSF56784">
    <property type="entry name" value="HAD-like"/>
    <property type="match status" value="1"/>
</dbReference>
<dbReference type="InterPro" id="IPR003337">
    <property type="entry name" value="Trehalose_PPase"/>
</dbReference>
<dbReference type="GO" id="GO:0004805">
    <property type="term" value="F:trehalose-phosphatase activity"/>
    <property type="evidence" value="ECO:0007669"/>
    <property type="project" value="UniProtKB-EC"/>
</dbReference>
<dbReference type="GO" id="GO:0046872">
    <property type="term" value="F:metal ion binding"/>
    <property type="evidence" value="ECO:0007669"/>
    <property type="project" value="UniProtKB-KW"/>
</dbReference>
<keyword evidence="4" id="KW-0479">Metal-binding</keyword>
<evidence type="ECO:0000256" key="4">
    <source>
        <dbReference type="RuleBase" id="RU361117"/>
    </source>
</evidence>
<keyword evidence="3 4" id="KW-0378">Hydrolase</keyword>
<evidence type="ECO:0000256" key="2">
    <source>
        <dbReference type="ARBA" id="ARBA00008770"/>
    </source>
</evidence>
<keyword evidence="4" id="KW-0460">Magnesium</keyword>
<comment type="function">
    <text evidence="4">Removes the phosphate from trehalose 6-phosphate to produce free trehalose.</text>
</comment>
<dbReference type="GO" id="GO:0005992">
    <property type="term" value="P:trehalose biosynthetic process"/>
    <property type="evidence" value="ECO:0007669"/>
    <property type="project" value="UniProtKB-UniPathway"/>
</dbReference>
<organism evidence="5 6">
    <name type="scientific">Alloacidobacterium dinghuense</name>
    <dbReference type="NCBI Taxonomy" id="2763107"/>
    <lineage>
        <taxon>Bacteria</taxon>
        <taxon>Pseudomonadati</taxon>
        <taxon>Acidobacteriota</taxon>
        <taxon>Terriglobia</taxon>
        <taxon>Terriglobales</taxon>
        <taxon>Acidobacteriaceae</taxon>
        <taxon>Alloacidobacterium</taxon>
    </lineage>
</organism>
<dbReference type="Pfam" id="PF02358">
    <property type="entry name" value="Trehalose_PPase"/>
    <property type="match status" value="1"/>
</dbReference>
<evidence type="ECO:0000256" key="1">
    <source>
        <dbReference type="ARBA" id="ARBA00005199"/>
    </source>
</evidence>
<dbReference type="AlphaFoldDB" id="A0A7G8BD16"/>
<dbReference type="RefSeq" id="WP_186740331.1">
    <property type="nucleotide sequence ID" value="NZ_CP060394.1"/>
</dbReference>
<dbReference type="EMBL" id="CP060394">
    <property type="protein sequence ID" value="QNI30436.1"/>
    <property type="molecule type" value="Genomic_DNA"/>
</dbReference>
<dbReference type="InterPro" id="IPR023214">
    <property type="entry name" value="HAD_sf"/>
</dbReference>
<keyword evidence="6" id="KW-1185">Reference proteome</keyword>
<dbReference type="UniPathway" id="UPA00299"/>
<dbReference type="InterPro" id="IPR044651">
    <property type="entry name" value="OTSB-like"/>
</dbReference>
<dbReference type="NCBIfam" id="TIGR00685">
    <property type="entry name" value="T6PP"/>
    <property type="match status" value="1"/>
</dbReference>
<dbReference type="KEGG" id="adin:H7849_14875"/>